<dbReference type="AlphaFoldDB" id="A0A2D0KW73"/>
<accession>A0A2D0KW73</accession>
<dbReference type="RefSeq" id="WP_099123856.1">
    <property type="nucleotide sequence ID" value="NZ_CAWNRH010000093.1"/>
</dbReference>
<dbReference type="EMBL" id="NJAJ01000002">
    <property type="protein sequence ID" value="PHM67673.1"/>
    <property type="molecule type" value="Genomic_DNA"/>
</dbReference>
<comment type="caution">
    <text evidence="1">The sequence shown here is derived from an EMBL/GenBank/DDBJ whole genome shotgun (WGS) entry which is preliminary data.</text>
</comment>
<protein>
    <submittedName>
        <fullName evidence="1">Uncharacterized protein</fullName>
    </submittedName>
</protein>
<reference evidence="1 2" key="1">
    <citation type="journal article" date="2017" name="Nat. Microbiol.">
        <title>Natural product diversity associated with the nematode symbionts Photorhabdus and Xenorhabdus.</title>
        <authorList>
            <person name="Tobias N.J."/>
            <person name="Wolff H."/>
            <person name="Djahanschiri B."/>
            <person name="Grundmann F."/>
            <person name="Kronenwerth M."/>
            <person name="Shi Y.M."/>
            <person name="Simonyi S."/>
            <person name="Grun P."/>
            <person name="Shapiro-Ilan D."/>
            <person name="Pidot S.J."/>
            <person name="Stinear T.P."/>
            <person name="Ebersberger I."/>
            <person name="Bode H.B."/>
        </authorList>
    </citation>
    <scope>NUCLEOTIDE SEQUENCE [LARGE SCALE GENOMIC DNA]</scope>
    <source>
        <strain evidence="1 2">DSM 17904</strain>
    </source>
</reference>
<organism evidence="1 2">
    <name type="scientific">Xenorhabdus stockiae</name>
    <dbReference type="NCBI Taxonomy" id="351614"/>
    <lineage>
        <taxon>Bacteria</taxon>
        <taxon>Pseudomonadati</taxon>
        <taxon>Pseudomonadota</taxon>
        <taxon>Gammaproteobacteria</taxon>
        <taxon>Enterobacterales</taxon>
        <taxon>Morganellaceae</taxon>
        <taxon>Xenorhabdus</taxon>
    </lineage>
</organism>
<name>A0A2D0KW73_9GAMM</name>
<evidence type="ECO:0000313" key="1">
    <source>
        <dbReference type="EMBL" id="PHM67673.1"/>
    </source>
</evidence>
<keyword evidence="2" id="KW-1185">Reference proteome</keyword>
<evidence type="ECO:0000313" key="2">
    <source>
        <dbReference type="Proteomes" id="UP000222366"/>
    </source>
</evidence>
<proteinExistence type="predicted"/>
<gene>
    <name evidence="1" type="ORF">Xsto_00236</name>
</gene>
<dbReference type="Proteomes" id="UP000222366">
    <property type="component" value="Unassembled WGS sequence"/>
</dbReference>
<sequence>MNNKDTLSRPEFPQKNSDGIINVPEIIAMCTNYIMMKVNKYQGVEVLDKIDGEIYLKNNTKAKVKSITHHITPEEPERDFYILLFDVNKIDISGVCEAKYTVTNLHKEHLYSKTSLVTIIGGGHMASSDNEIIFRDAKKSKLYLHDINLEGGVRVRAKFKGLVNYDSIVISAKFLGDFDEQVKELNSGQLTLHGDDITNGYVDYTFKIDGINFLEVKSVIAKFSASGKGIESDYTSVFIFNDLDTVNVKVQTTKNIGSIDSEHADIKPFLTAVIYTGSNSKPIHARLTNAYFGDNDGENNTVLDNINEKGVGYLHIYSEDISKNSVLILNYEDPVIAYKVPLDFSTWMLSSDEGLTYTYSSYGVADGMCQCFLLIKISSDKITDIIVEFESVDIKINGGNNVLEIPNPDKNKVLVYNLTSFKAVRSAFTINVKGISIEQINNTIVFVDPLTL</sequence>